<proteinExistence type="predicted"/>
<dbReference type="EMBL" id="FQVN01000001">
    <property type="protein sequence ID" value="SHE49168.1"/>
    <property type="molecule type" value="Genomic_DNA"/>
</dbReference>
<dbReference type="AlphaFoldDB" id="A0A1M4TXL6"/>
<dbReference type="Proteomes" id="UP000184501">
    <property type="component" value="Unassembled WGS sequence"/>
</dbReference>
<dbReference type="Pfam" id="PF18915">
    <property type="entry name" value="DUF5667"/>
    <property type="match status" value="1"/>
</dbReference>
<feature type="compositionally biased region" description="Low complexity" evidence="1">
    <location>
        <begin position="18"/>
        <end position="32"/>
    </location>
</feature>
<dbReference type="OrthoDB" id="3402808at2"/>
<dbReference type="RefSeq" id="WP_073479440.1">
    <property type="nucleotide sequence ID" value="NZ_FQVN01000001.1"/>
</dbReference>
<feature type="region of interest" description="Disordered" evidence="1">
    <location>
        <begin position="1"/>
        <end position="76"/>
    </location>
</feature>
<feature type="compositionally biased region" description="Basic residues" evidence="1">
    <location>
        <begin position="128"/>
        <end position="140"/>
    </location>
</feature>
<feature type="region of interest" description="Disordered" evidence="1">
    <location>
        <begin position="114"/>
        <end position="167"/>
    </location>
</feature>
<keyword evidence="4" id="KW-1185">Reference proteome</keyword>
<organism evidence="3 4">
    <name type="scientific">Streptoalloteichus hindustanus</name>
    <dbReference type="NCBI Taxonomy" id="2017"/>
    <lineage>
        <taxon>Bacteria</taxon>
        <taxon>Bacillati</taxon>
        <taxon>Actinomycetota</taxon>
        <taxon>Actinomycetes</taxon>
        <taxon>Pseudonocardiales</taxon>
        <taxon>Pseudonocardiaceae</taxon>
        <taxon>Streptoalloteichus</taxon>
    </lineage>
</organism>
<dbReference type="InterPro" id="IPR043725">
    <property type="entry name" value="DUF5667"/>
</dbReference>
<feature type="region of interest" description="Disordered" evidence="1">
    <location>
        <begin position="343"/>
        <end position="487"/>
    </location>
</feature>
<gene>
    <name evidence="3" type="ORF">SAMN05444320_101227</name>
</gene>
<feature type="compositionally biased region" description="Pro residues" evidence="1">
    <location>
        <begin position="380"/>
        <end position="408"/>
    </location>
</feature>
<feature type="compositionally biased region" description="Basic and acidic residues" evidence="1">
    <location>
        <begin position="59"/>
        <end position="69"/>
    </location>
</feature>
<accession>A0A1M4TXL6</accession>
<sequence>MTRGRTPFGDRGRRGRFARATEALPPLTTPLTDVVGRSDKVGPGSVGTGAAGTGAAGRDTPDEPGRDVDPAPFTRLDDQLTSELAIVALLRRAADGVGPDPAARERMRQRLLAELAARPPVEPAGAVRRPRRRPGRRPPGRGRDARRPDTGSSSPEGPAAGEAGPRHGAHGRLAVALVATLCLVLSLSGMSLVLSRDALPGDPLYRVKRSAENASLGLTFGDESRAVKHLEFAAARMDEIEALVGRSRPPTDDYLTALADFEEDAAAGARLLVHLGGHGDDRLLETLRGWAEQQERRLAGSTAALPRSAATRAEATTSLLTRIRERAVALAQRADCATVTRGDADDIGLLPSAEPCVPPAGRRDPRVPAGERPLSGGNAPPAPSDQPASPLPDPPSGSPRPPADPPPASVLAEPPAATERPGQSEPGRPARPEQPGRLAPTPRPGVLAPPSAGGRDVGNHSWTALPLPPLLGAAPPFVPDLPVWHDR</sequence>
<dbReference type="STRING" id="2017.SAMN05444320_101227"/>
<evidence type="ECO:0000313" key="3">
    <source>
        <dbReference type="EMBL" id="SHE49168.1"/>
    </source>
</evidence>
<protein>
    <recommendedName>
        <fullName evidence="2">DUF5667 domain-containing protein</fullName>
    </recommendedName>
</protein>
<evidence type="ECO:0000259" key="2">
    <source>
        <dbReference type="Pfam" id="PF18915"/>
    </source>
</evidence>
<reference evidence="3 4" key="1">
    <citation type="submission" date="2016-11" db="EMBL/GenBank/DDBJ databases">
        <authorList>
            <person name="Jaros S."/>
            <person name="Januszkiewicz K."/>
            <person name="Wedrychowicz H."/>
        </authorList>
    </citation>
    <scope>NUCLEOTIDE SEQUENCE [LARGE SCALE GENOMIC DNA]</scope>
    <source>
        <strain evidence="3 4">DSM 44523</strain>
    </source>
</reference>
<evidence type="ECO:0000313" key="4">
    <source>
        <dbReference type="Proteomes" id="UP000184501"/>
    </source>
</evidence>
<name>A0A1M4TXL6_STRHI</name>
<feature type="domain" description="DUF5667" evidence="2">
    <location>
        <begin position="198"/>
        <end position="271"/>
    </location>
</feature>
<feature type="compositionally biased region" description="Low complexity" evidence="1">
    <location>
        <begin position="116"/>
        <end position="127"/>
    </location>
</feature>
<feature type="compositionally biased region" description="Gly residues" evidence="1">
    <location>
        <begin position="44"/>
        <end position="55"/>
    </location>
</feature>
<evidence type="ECO:0000256" key="1">
    <source>
        <dbReference type="SAM" id="MobiDB-lite"/>
    </source>
</evidence>